<dbReference type="PANTHER" id="PTHR47504:SF5">
    <property type="entry name" value="RIGHT ORIGIN-BINDING PROTEIN"/>
    <property type="match status" value="1"/>
</dbReference>
<keyword evidence="6" id="KW-1185">Reference proteome</keyword>
<organism evidence="5 6">
    <name type="scientific">Tissierella praeacuta DSM 18095</name>
    <dbReference type="NCBI Taxonomy" id="1123404"/>
    <lineage>
        <taxon>Bacteria</taxon>
        <taxon>Bacillati</taxon>
        <taxon>Bacillota</taxon>
        <taxon>Tissierellia</taxon>
        <taxon>Tissierellales</taxon>
        <taxon>Tissierellaceae</taxon>
        <taxon>Tissierella</taxon>
    </lineage>
</organism>
<dbReference type="PROSITE" id="PS01124">
    <property type="entry name" value="HTH_ARAC_FAMILY_2"/>
    <property type="match status" value="1"/>
</dbReference>
<dbReference type="SUPFAM" id="SSF55136">
    <property type="entry name" value="Probable bacterial effector-binding domain"/>
    <property type="match status" value="1"/>
</dbReference>
<dbReference type="Gene3D" id="3.20.80.10">
    <property type="entry name" value="Regulatory factor, effector binding domain"/>
    <property type="match status" value="1"/>
</dbReference>
<gene>
    <name evidence="5" type="ORF">SAMN02745784_00459</name>
</gene>
<feature type="domain" description="HTH araC/xylS-type" evidence="4">
    <location>
        <begin position="1"/>
        <end position="29"/>
    </location>
</feature>
<keyword evidence="2" id="KW-0238">DNA-binding</keyword>
<evidence type="ECO:0000256" key="1">
    <source>
        <dbReference type="ARBA" id="ARBA00023015"/>
    </source>
</evidence>
<dbReference type="EMBL" id="FQTY01000001">
    <property type="protein sequence ID" value="SHE34882.1"/>
    <property type="molecule type" value="Genomic_DNA"/>
</dbReference>
<accession>A0A1M4SRW6</accession>
<evidence type="ECO:0000256" key="3">
    <source>
        <dbReference type="ARBA" id="ARBA00023163"/>
    </source>
</evidence>
<keyword evidence="3" id="KW-0804">Transcription</keyword>
<evidence type="ECO:0000256" key="2">
    <source>
        <dbReference type="ARBA" id="ARBA00023125"/>
    </source>
</evidence>
<dbReference type="Pfam" id="PF14526">
    <property type="entry name" value="Cass2"/>
    <property type="match status" value="1"/>
</dbReference>
<keyword evidence="1" id="KW-0805">Transcription regulation</keyword>
<dbReference type="AlphaFoldDB" id="A0A1M4SRW6"/>
<protein>
    <submittedName>
        <fullName evidence="5">GyrI-like small molecule binding domain-containing protein</fullName>
    </submittedName>
</protein>
<name>A0A1M4SRW6_9FIRM</name>
<dbReference type="STRING" id="1123404.SAMN02745784_00459"/>
<reference evidence="6" key="1">
    <citation type="submission" date="2016-11" db="EMBL/GenBank/DDBJ databases">
        <authorList>
            <person name="Varghese N."/>
            <person name="Submissions S."/>
        </authorList>
    </citation>
    <scope>NUCLEOTIDE SEQUENCE [LARGE SCALE GENOMIC DNA]</scope>
    <source>
        <strain evidence="6">DSM 18095</strain>
    </source>
</reference>
<evidence type="ECO:0000313" key="5">
    <source>
        <dbReference type="EMBL" id="SHE34882.1"/>
    </source>
</evidence>
<dbReference type="InterPro" id="IPR011256">
    <property type="entry name" value="Reg_factor_effector_dom_sf"/>
</dbReference>
<dbReference type="InterPro" id="IPR009057">
    <property type="entry name" value="Homeodomain-like_sf"/>
</dbReference>
<dbReference type="InterPro" id="IPR018060">
    <property type="entry name" value="HTH_AraC"/>
</dbReference>
<dbReference type="GO" id="GO:0003700">
    <property type="term" value="F:DNA-binding transcription factor activity"/>
    <property type="evidence" value="ECO:0007669"/>
    <property type="project" value="InterPro"/>
</dbReference>
<dbReference type="InterPro" id="IPR050959">
    <property type="entry name" value="MarA-like"/>
</dbReference>
<proteinExistence type="predicted"/>
<dbReference type="PANTHER" id="PTHR47504">
    <property type="entry name" value="RIGHT ORIGIN-BINDING PROTEIN"/>
    <property type="match status" value="1"/>
</dbReference>
<evidence type="ECO:0000259" key="4">
    <source>
        <dbReference type="PROSITE" id="PS01124"/>
    </source>
</evidence>
<dbReference type="SUPFAM" id="SSF46689">
    <property type="entry name" value="Homeodomain-like"/>
    <property type="match status" value="1"/>
</dbReference>
<sequence>MKYGYNSPDSFARAFQNMHGITPSEARSGKLDHYIGVATTKECLEGMVKLEVDASTWAVFEAVEPFPETLQETWGRIYSEWLRMPIVKK</sequence>
<dbReference type="GO" id="GO:0043565">
    <property type="term" value="F:sequence-specific DNA binding"/>
    <property type="evidence" value="ECO:0007669"/>
    <property type="project" value="InterPro"/>
</dbReference>
<dbReference type="Proteomes" id="UP000184114">
    <property type="component" value="Unassembled WGS sequence"/>
</dbReference>
<evidence type="ECO:0000313" key="6">
    <source>
        <dbReference type="Proteomes" id="UP000184114"/>
    </source>
</evidence>
<dbReference type="InterPro" id="IPR029441">
    <property type="entry name" value="Cass2"/>
</dbReference>